<comment type="caution">
    <text evidence="1">The sequence shown here is derived from an EMBL/GenBank/DDBJ whole genome shotgun (WGS) entry which is preliminary data.</text>
</comment>
<dbReference type="RefSeq" id="WP_043403000.1">
    <property type="nucleotide sequence ID" value="NZ_JPMI01000220.1"/>
</dbReference>
<dbReference type="AlphaFoldDB" id="A0A084SNW7"/>
<accession>A0A084SNW7</accession>
<name>A0A084SNW7_9BACT</name>
<dbReference type="EMBL" id="JPMI01000220">
    <property type="protein sequence ID" value="KFA90152.1"/>
    <property type="molecule type" value="Genomic_DNA"/>
</dbReference>
<reference evidence="1 2" key="1">
    <citation type="submission" date="2014-07" db="EMBL/GenBank/DDBJ databases">
        <title>Draft Genome Sequence of Gephyronic Acid Producer, Cystobacter violaceus Strain Cb vi76.</title>
        <authorList>
            <person name="Stevens D.C."/>
            <person name="Young J."/>
            <person name="Carmichael R."/>
            <person name="Tan J."/>
            <person name="Taylor R.E."/>
        </authorList>
    </citation>
    <scope>NUCLEOTIDE SEQUENCE [LARGE SCALE GENOMIC DNA]</scope>
    <source>
        <strain evidence="1 2">Cb vi76</strain>
    </source>
</reference>
<sequence length="124" mass="13787">MREISLQVPPDINLAELSNEELEKLALDMSRKAASGLPKNSSLLGINRLNLTNSARMGIDIGILIGWSRSCDRTDLGHDVIIDPEVFRQPIPAEVLTKQKSVKAVLTTKKRSRASVARKKERKK</sequence>
<protein>
    <submittedName>
        <fullName evidence="1">Uncharacterized protein</fullName>
    </submittedName>
</protein>
<evidence type="ECO:0000313" key="2">
    <source>
        <dbReference type="Proteomes" id="UP000028547"/>
    </source>
</evidence>
<dbReference type="Proteomes" id="UP000028547">
    <property type="component" value="Unassembled WGS sequence"/>
</dbReference>
<proteinExistence type="predicted"/>
<gene>
    <name evidence="1" type="ORF">Q664_29700</name>
</gene>
<evidence type="ECO:0000313" key="1">
    <source>
        <dbReference type="EMBL" id="KFA90152.1"/>
    </source>
</evidence>
<organism evidence="1 2">
    <name type="scientific">Archangium violaceum Cb vi76</name>
    <dbReference type="NCBI Taxonomy" id="1406225"/>
    <lineage>
        <taxon>Bacteria</taxon>
        <taxon>Pseudomonadati</taxon>
        <taxon>Myxococcota</taxon>
        <taxon>Myxococcia</taxon>
        <taxon>Myxococcales</taxon>
        <taxon>Cystobacterineae</taxon>
        <taxon>Archangiaceae</taxon>
        <taxon>Archangium</taxon>
    </lineage>
</organism>